<protein>
    <recommendedName>
        <fullName evidence="1">J domain-containing protein</fullName>
    </recommendedName>
</protein>
<dbReference type="GO" id="GO:0006457">
    <property type="term" value="P:protein folding"/>
    <property type="evidence" value="ECO:0007669"/>
    <property type="project" value="InterPro"/>
</dbReference>
<dbReference type="Pfam" id="PF01556">
    <property type="entry name" value="DnaJ_C"/>
    <property type="match status" value="1"/>
</dbReference>
<accession>A0A6C0F2M3</accession>
<sequence length="303" mass="34563">MKYKKYSRLQFISMPTLYETLGVEPDANDEQIKKAYKKLAFQFHPDRNSDPSANAKFQEINEANEVLSDPNKRGQYDNQLNGVPTMQFRDMNDIFRSFFGVGGVGPEMHMFHGMQGGPNVFFQNMSKPMPIVKTLNITLEQAYLGGSFPIEFERWNITGNTRVDERVMMYITIPSGIDDNEMLIVPDNGNTINGTAKGEIKINIQITNTTEFKRQGLDLIYKKTVTLKEALCGFDFEIKHINGKTLAFKNHQNPFIIKPGFKKVIPEFGMKRENTTGNLIIDFDIVFPDQLTPEQIKTLADIL</sequence>
<dbReference type="SUPFAM" id="SSF46565">
    <property type="entry name" value="Chaperone J-domain"/>
    <property type="match status" value="1"/>
</dbReference>
<dbReference type="InterPro" id="IPR044713">
    <property type="entry name" value="DNJA1/2-like"/>
</dbReference>
<dbReference type="PRINTS" id="PR00625">
    <property type="entry name" value="JDOMAIN"/>
</dbReference>
<dbReference type="GO" id="GO:0051082">
    <property type="term" value="F:unfolded protein binding"/>
    <property type="evidence" value="ECO:0007669"/>
    <property type="project" value="InterPro"/>
</dbReference>
<dbReference type="FunFam" id="2.60.260.20:FF:000013">
    <property type="entry name" value="DnaJ subfamily B member 11"/>
    <property type="match status" value="1"/>
</dbReference>
<dbReference type="EMBL" id="MN739013">
    <property type="protein sequence ID" value="QHT35121.1"/>
    <property type="molecule type" value="Genomic_DNA"/>
</dbReference>
<dbReference type="PROSITE" id="PS00636">
    <property type="entry name" value="DNAJ_1"/>
    <property type="match status" value="1"/>
</dbReference>
<name>A0A6C0F2M3_9ZZZZ</name>
<evidence type="ECO:0000313" key="2">
    <source>
        <dbReference type="EMBL" id="QHT35121.1"/>
    </source>
</evidence>
<proteinExistence type="predicted"/>
<dbReference type="Pfam" id="PF00226">
    <property type="entry name" value="DnaJ"/>
    <property type="match status" value="1"/>
</dbReference>
<reference evidence="2" key="1">
    <citation type="journal article" date="2020" name="Nature">
        <title>Giant virus diversity and host interactions through global metagenomics.</title>
        <authorList>
            <person name="Schulz F."/>
            <person name="Roux S."/>
            <person name="Paez-Espino D."/>
            <person name="Jungbluth S."/>
            <person name="Walsh D.A."/>
            <person name="Denef V.J."/>
            <person name="McMahon K.D."/>
            <person name="Konstantinidis K.T."/>
            <person name="Eloe-Fadrosh E.A."/>
            <person name="Kyrpides N.C."/>
            <person name="Woyke T."/>
        </authorList>
    </citation>
    <scope>NUCLEOTIDE SEQUENCE</scope>
    <source>
        <strain evidence="2">GVMAG-M-3300009180-1</strain>
    </source>
</reference>
<dbReference type="GO" id="GO:0030544">
    <property type="term" value="F:Hsp70 protein binding"/>
    <property type="evidence" value="ECO:0007669"/>
    <property type="project" value="InterPro"/>
</dbReference>
<feature type="domain" description="J" evidence="1">
    <location>
        <begin position="16"/>
        <end position="80"/>
    </location>
</feature>
<dbReference type="InterPro" id="IPR002939">
    <property type="entry name" value="DnaJ_C"/>
</dbReference>
<dbReference type="InterPro" id="IPR036869">
    <property type="entry name" value="J_dom_sf"/>
</dbReference>
<dbReference type="InterPro" id="IPR008971">
    <property type="entry name" value="HSP40/DnaJ_pept-bd"/>
</dbReference>
<dbReference type="PROSITE" id="PS50076">
    <property type="entry name" value="DNAJ_2"/>
    <property type="match status" value="1"/>
</dbReference>
<evidence type="ECO:0000259" key="1">
    <source>
        <dbReference type="PROSITE" id="PS50076"/>
    </source>
</evidence>
<dbReference type="Gene3D" id="2.60.260.20">
    <property type="entry name" value="Urease metallochaperone UreE, N-terminal domain"/>
    <property type="match status" value="2"/>
</dbReference>
<dbReference type="CDD" id="cd06257">
    <property type="entry name" value="DnaJ"/>
    <property type="match status" value="1"/>
</dbReference>
<dbReference type="Gene3D" id="1.10.287.110">
    <property type="entry name" value="DnaJ domain"/>
    <property type="match status" value="1"/>
</dbReference>
<dbReference type="InterPro" id="IPR001623">
    <property type="entry name" value="DnaJ_domain"/>
</dbReference>
<dbReference type="CDD" id="cd10747">
    <property type="entry name" value="DnaJ_C"/>
    <property type="match status" value="1"/>
</dbReference>
<dbReference type="InterPro" id="IPR018253">
    <property type="entry name" value="DnaJ_domain_CS"/>
</dbReference>
<dbReference type="AlphaFoldDB" id="A0A6C0F2M3"/>
<dbReference type="SMART" id="SM00271">
    <property type="entry name" value="DnaJ"/>
    <property type="match status" value="1"/>
</dbReference>
<dbReference type="PANTHER" id="PTHR43888">
    <property type="entry name" value="DNAJ-LIKE-2, ISOFORM A-RELATED"/>
    <property type="match status" value="1"/>
</dbReference>
<dbReference type="SUPFAM" id="SSF49493">
    <property type="entry name" value="HSP40/DnaJ peptide-binding domain"/>
    <property type="match status" value="2"/>
</dbReference>
<organism evidence="2">
    <name type="scientific">viral metagenome</name>
    <dbReference type="NCBI Taxonomy" id="1070528"/>
    <lineage>
        <taxon>unclassified sequences</taxon>
        <taxon>metagenomes</taxon>
        <taxon>organismal metagenomes</taxon>
    </lineage>
</organism>